<dbReference type="Proteomes" id="UP000425960">
    <property type="component" value="Chromosome"/>
</dbReference>
<name>A0A5K7ZTU8_9BACT</name>
<evidence type="ECO:0000313" key="3">
    <source>
        <dbReference type="Proteomes" id="UP000425960"/>
    </source>
</evidence>
<protein>
    <submittedName>
        <fullName evidence="2">Uncharacterized protein</fullName>
    </submittedName>
</protein>
<dbReference type="EMBL" id="AP021876">
    <property type="protein sequence ID" value="BBO83639.1"/>
    <property type="molecule type" value="Genomic_DNA"/>
</dbReference>
<proteinExistence type="predicted"/>
<dbReference type="KEGG" id="dov:DSCO28_42050"/>
<keyword evidence="1" id="KW-0472">Membrane</keyword>
<dbReference type="AlphaFoldDB" id="A0A5K7ZTU8"/>
<keyword evidence="1" id="KW-0812">Transmembrane</keyword>
<reference evidence="2 3" key="1">
    <citation type="submission" date="2019-11" db="EMBL/GenBank/DDBJ databases">
        <title>Comparative genomics of hydrocarbon-degrading Desulfosarcina strains.</title>
        <authorList>
            <person name="Watanabe M."/>
            <person name="Kojima H."/>
            <person name="Fukui M."/>
        </authorList>
    </citation>
    <scope>NUCLEOTIDE SEQUENCE [LARGE SCALE GENOMIC DNA]</scope>
    <source>
        <strain evidence="2 3">28bB2T</strain>
    </source>
</reference>
<keyword evidence="1" id="KW-1133">Transmembrane helix</keyword>
<feature type="transmembrane region" description="Helical" evidence="1">
    <location>
        <begin position="16"/>
        <end position="37"/>
    </location>
</feature>
<evidence type="ECO:0000256" key="1">
    <source>
        <dbReference type="SAM" id="Phobius"/>
    </source>
</evidence>
<accession>A0A5K7ZTU8</accession>
<sequence length="84" mass="9018">MVSTLGVNTPAKVPNVPVAVTLSFAVGLAMGGGSLSLRRRNYPVKDKLMISIIPMPVNKSTREHHAIPLGKHAKAIKFLTKRST</sequence>
<evidence type="ECO:0000313" key="2">
    <source>
        <dbReference type="EMBL" id="BBO83639.1"/>
    </source>
</evidence>
<organism evidence="2 3">
    <name type="scientific">Desulfosarcina ovata subsp. sediminis</name>
    <dbReference type="NCBI Taxonomy" id="885957"/>
    <lineage>
        <taxon>Bacteria</taxon>
        <taxon>Pseudomonadati</taxon>
        <taxon>Thermodesulfobacteriota</taxon>
        <taxon>Desulfobacteria</taxon>
        <taxon>Desulfobacterales</taxon>
        <taxon>Desulfosarcinaceae</taxon>
        <taxon>Desulfosarcina</taxon>
    </lineage>
</organism>
<gene>
    <name evidence="2" type="ORF">DSCO28_42050</name>
</gene>